<dbReference type="AlphaFoldDB" id="A0A0E9WZZ7"/>
<protein>
    <submittedName>
        <fullName evidence="2">Uncharacterized protein</fullName>
    </submittedName>
</protein>
<feature type="region of interest" description="Disordered" evidence="1">
    <location>
        <begin position="66"/>
        <end position="87"/>
    </location>
</feature>
<name>A0A0E9WZZ7_ANGAN</name>
<proteinExistence type="predicted"/>
<reference evidence="2" key="2">
    <citation type="journal article" date="2015" name="Fish Shellfish Immunol.">
        <title>Early steps in the European eel (Anguilla anguilla)-Vibrio vulnificus interaction in the gills: Role of the RtxA13 toxin.</title>
        <authorList>
            <person name="Callol A."/>
            <person name="Pajuelo D."/>
            <person name="Ebbesson L."/>
            <person name="Teles M."/>
            <person name="MacKenzie S."/>
            <person name="Amaro C."/>
        </authorList>
    </citation>
    <scope>NUCLEOTIDE SEQUENCE</scope>
</reference>
<reference evidence="2" key="1">
    <citation type="submission" date="2014-11" db="EMBL/GenBank/DDBJ databases">
        <authorList>
            <person name="Amaro Gonzalez C."/>
        </authorList>
    </citation>
    <scope>NUCLEOTIDE SEQUENCE</scope>
</reference>
<organism evidence="2">
    <name type="scientific">Anguilla anguilla</name>
    <name type="common">European freshwater eel</name>
    <name type="synonym">Muraena anguilla</name>
    <dbReference type="NCBI Taxonomy" id="7936"/>
    <lineage>
        <taxon>Eukaryota</taxon>
        <taxon>Metazoa</taxon>
        <taxon>Chordata</taxon>
        <taxon>Craniata</taxon>
        <taxon>Vertebrata</taxon>
        <taxon>Euteleostomi</taxon>
        <taxon>Actinopterygii</taxon>
        <taxon>Neopterygii</taxon>
        <taxon>Teleostei</taxon>
        <taxon>Anguilliformes</taxon>
        <taxon>Anguillidae</taxon>
        <taxon>Anguilla</taxon>
    </lineage>
</organism>
<evidence type="ECO:0000313" key="2">
    <source>
        <dbReference type="EMBL" id="JAH95751.1"/>
    </source>
</evidence>
<accession>A0A0E9WZZ7</accession>
<sequence length="99" mass="11166">MRSDRGLLYLAFKRCIVAKKKFENRVKFFLLPKDNWILKNLEVCLRIYCNVTVSDVFSQCIDSDADGLTRQSESSPDVGPYPGASTGFPSHFLSLLVTS</sequence>
<dbReference type="EMBL" id="GBXM01012826">
    <property type="protein sequence ID" value="JAH95751.1"/>
    <property type="molecule type" value="Transcribed_RNA"/>
</dbReference>
<evidence type="ECO:0000256" key="1">
    <source>
        <dbReference type="SAM" id="MobiDB-lite"/>
    </source>
</evidence>